<accession>A0A834WQ56</accession>
<dbReference type="EMBL" id="JAAIUW010000006">
    <property type="protein sequence ID" value="KAF7825244.1"/>
    <property type="molecule type" value="Genomic_DNA"/>
</dbReference>
<name>A0A834WQ56_9FABA</name>
<gene>
    <name evidence="1" type="ORF">G2W53_016408</name>
</gene>
<evidence type="ECO:0000313" key="1">
    <source>
        <dbReference type="EMBL" id="KAF7825244.1"/>
    </source>
</evidence>
<evidence type="ECO:0000313" key="2">
    <source>
        <dbReference type="Proteomes" id="UP000634136"/>
    </source>
</evidence>
<reference evidence="1" key="1">
    <citation type="submission" date="2020-09" db="EMBL/GenBank/DDBJ databases">
        <title>Genome-Enabled Discovery of Anthraquinone Biosynthesis in Senna tora.</title>
        <authorList>
            <person name="Kang S.-H."/>
            <person name="Pandey R.P."/>
            <person name="Lee C.-M."/>
            <person name="Sim J.-S."/>
            <person name="Jeong J.-T."/>
            <person name="Choi B.-S."/>
            <person name="Jung M."/>
            <person name="Ginzburg D."/>
            <person name="Zhao K."/>
            <person name="Won S.Y."/>
            <person name="Oh T.-J."/>
            <person name="Yu Y."/>
            <person name="Kim N.-H."/>
            <person name="Lee O.R."/>
            <person name="Lee T.-H."/>
            <person name="Bashyal P."/>
            <person name="Kim T.-S."/>
            <person name="Lee W.-H."/>
            <person name="Kawkins C."/>
            <person name="Kim C.-K."/>
            <person name="Kim J.S."/>
            <person name="Ahn B.O."/>
            <person name="Rhee S.Y."/>
            <person name="Sohng J.K."/>
        </authorList>
    </citation>
    <scope>NUCLEOTIDE SEQUENCE</scope>
    <source>
        <tissue evidence="1">Leaf</tissue>
    </source>
</reference>
<dbReference type="Proteomes" id="UP000634136">
    <property type="component" value="Unassembled WGS sequence"/>
</dbReference>
<dbReference type="AlphaFoldDB" id="A0A834WQ56"/>
<keyword evidence="2" id="KW-1185">Reference proteome</keyword>
<comment type="caution">
    <text evidence="1">The sequence shown here is derived from an EMBL/GenBank/DDBJ whole genome shotgun (WGS) entry which is preliminary data.</text>
</comment>
<sequence>MEIGLKTKRASPRRASITSRMFLQIIVVKIEIDEDNMLR</sequence>
<proteinExistence type="predicted"/>
<protein>
    <submittedName>
        <fullName evidence="1">Uncharacterized protein</fullName>
    </submittedName>
</protein>
<organism evidence="1 2">
    <name type="scientific">Senna tora</name>
    <dbReference type="NCBI Taxonomy" id="362788"/>
    <lineage>
        <taxon>Eukaryota</taxon>
        <taxon>Viridiplantae</taxon>
        <taxon>Streptophyta</taxon>
        <taxon>Embryophyta</taxon>
        <taxon>Tracheophyta</taxon>
        <taxon>Spermatophyta</taxon>
        <taxon>Magnoliopsida</taxon>
        <taxon>eudicotyledons</taxon>
        <taxon>Gunneridae</taxon>
        <taxon>Pentapetalae</taxon>
        <taxon>rosids</taxon>
        <taxon>fabids</taxon>
        <taxon>Fabales</taxon>
        <taxon>Fabaceae</taxon>
        <taxon>Caesalpinioideae</taxon>
        <taxon>Cassia clade</taxon>
        <taxon>Senna</taxon>
    </lineage>
</organism>